<dbReference type="Gene3D" id="3.80.10.10">
    <property type="entry name" value="Ribonuclease Inhibitor"/>
    <property type="match status" value="3"/>
</dbReference>
<dbReference type="SUPFAM" id="SSF52058">
    <property type="entry name" value="L domain-like"/>
    <property type="match status" value="1"/>
</dbReference>
<dbReference type="InterPro" id="IPR002182">
    <property type="entry name" value="NB-ARC"/>
</dbReference>
<dbReference type="GO" id="GO:0043531">
    <property type="term" value="F:ADP binding"/>
    <property type="evidence" value="ECO:0007669"/>
    <property type="project" value="InterPro"/>
</dbReference>
<protein>
    <submittedName>
        <fullName evidence="9">Uncharacterized protein</fullName>
    </submittedName>
</protein>
<feature type="domain" description="Disease resistance R13L4/SHOC-2-like LRR" evidence="8">
    <location>
        <begin position="557"/>
        <end position="837"/>
    </location>
</feature>
<feature type="domain" description="NB-ARC" evidence="5">
    <location>
        <begin position="169"/>
        <end position="345"/>
    </location>
</feature>
<evidence type="ECO:0000256" key="2">
    <source>
        <dbReference type="ARBA" id="ARBA00022741"/>
    </source>
</evidence>
<keyword evidence="3" id="KW-0611">Plant defense</keyword>
<evidence type="ECO:0000259" key="8">
    <source>
        <dbReference type="Pfam" id="PF23598"/>
    </source>
</evidence>
<dbReference type="GO" id="GO:0005524">
    <property type="term" value="F:ATP binding"/>
    <property type="evidence" value="ECO:0007669"/>
    <property type="project" value="UniProtKB-KW"/>
</dbReference>
<dbReference type="InterPro" id="IPR042197">
    <property type="entry name" value="Apaf_helical"/>
</dbReference>
<dbReference type="Gene3D" id="1.20.5.4130">
    <property type="match status" value="1"/>
</dbReference>
<dbReference type="InterPro" id="IPR041118">
    <property type="entry name" value="Rx_N"/>
</dbReference>
<proteinExistence type="predicted"/>
<evidence type="ECO:0000256" key="1">
    <source>
        <dbReference type="ARBA" id="ARBA00022737"/>
    </source>
</evidence>
<evidence type="ECO:0000259" key="6">
    <source>
        <dbReference type="Pfam" id="PF18052"/>
    </source>
</evidence>
<dbReference type="PRINTS" id="PR00364">
    <property type="entry name" value="DISEASERSIST"/>
</dbReference>
<dbReference type="InterPro" id="IPR055414">
    <property type="entry name" value="LRR_R13L4/SHOC2-like"/>
</dbReference>
<keyword evidence="4" id="KW-0067">ATP-binding</keyword>
<organism evidence="9 10">
    <name type="scientific">Saponaria officinalis</name>
    <name type="common">Common soapwort</name>
    <name type="synonym">Lychnis saponaria</name>
    <dbReference type="NCBI Taxonomy" id="3572"/>
    <lineage>
        <taxon>Eukaryota</taxon>
        <taxon>Viridiplantae</taxon>
        <taxon>Streptophyta</taxon>
        <taxon>Embryophyta</taxon>
        <taxon>Tracheophyta</taxon>
        <taxon>Spermatophyta</taxon>
        <taxon>Magnoliopsida</taxon>
        <taxon>eudicotyledons</taxon>
        <taxon>Gunneridae</taxon>
        <taxon>Pentapetalae</taxon>
        <taxon>Caryophyllales</taxon>
        <taxon>Caryophyllaceae</taxon>
        <taxon>Caryophylleae</taxon>
        <taxon>Saponaria</taxon>
    </lineage>
</organism>
<dbReference type="PANTHER" id="PTHR36766">
    <property type="entry name" value="PLANT BROAD-SPECTRUM MILDEW RESISTANCE PROTEIN RPW8"/>
    <property type="match status" value="1"/>
</dbReference>
<name>A0AAW1GSR6_SAPOF</name>
<dbReference type="FunFam" id="1.10.10.10:FF:000322">
    <property type="entry name" value="Probable disease resistance protein At1g63360"/>
    <property type="match status" value="1"/>
</dbReference>
<dbReference type="Gene3D" id="1.10.8.430">
    <property type="entry name" value="Helical domain of apoptotic protease-activating factors"/>
    <property type="match status" value="1"/>
</dbReference>
<evidence type="ECO:0000259" key="5">
    <source>
        <dbReference type="Pfam" id="PF00931"/>
    </source>
</evidence>
<dbReference type="GO" id="GO:0006952">
    <property type="term" value="P:defense response"/>
    <property type="evidence" value="ECO:0007669"/>
    <property type="project" value="UniProtKB-KW"/>
</dbReference>
<dbReference type="GO" id="GO:0051707">
    <property type="term" value="P:response to other organism"/>
    <property type="evidence" value="ECO:0007669"/>
    <property type="project" value="UniProtKB-ARBA"/>
</dbReference>
<dbReference type="Pfam" id="PF23559">
    <property type="entry name" value="WHD_DRP"/>
    <property type="match status" value="1"/>
</dbReference>
<sequence length="1141" mass="130205">MADLAISLAGKLIEVVGYQVIREICSIWGYKSQLDDLKNTITTIRQVLLDAESKDGKLCHEAQDYIRKLKNAVYDANDLFDEFLTLAELKQQNKGGKLSEKVRDFFSSKKNSVSVAYSMSREVKKLKKKLDSIASNHNTFGFSIDSQPIRERREETCSYVYKEEIVGRECDVNNVVHMLLDSGSQESVSFLSIVGVGGLGKTTLAQLVFNDDRVKNEFPLRLWTCVSDENTKDFDVKKILTNILESASHDKYHGLQMDLVQRKLGSLLGGKKYLIVLDDLWNEDRDRWLTLRKFLMVGGIGSRVLVTTRSKRTAIVVDDDYKYELEGLSLENSWRLFEMMAFGEKAKGTHDANYSELVKLGKQIVLKCFSVPLAIRVVGTLLYGQNVSKSRSFQECGLARLNNGENEIMSILKLSYDNLESPLKACFTYCSLFPKDFKIEKKTLIRLWMAQGYIVPLEVGQSLEDAAEEYFSILLRRCFFQGVEMNEFGGVRCFRIHDLIQDLAQNVAGNDVVTLNSIASELGDDVHHIFQVGSKCRGNFFPKCKIRSYVRDDSKINFSVVKLIENWNFLRTLDLHSLGIQTLPDSIGNLLHLRYLDLSGNYYLVRLPDTITKLYNLQTLDLSYCSDLEELPKSLAKMVNLRHLDIYSCSKLSHMPPGLDKLSCLCVLTEYVVGEGPGGLESLQALTNLRGSIRIRMSKNFRCAEESSKFEKRYLKRMKHLETLDVKFVGCDNHETFLEKLEPPSSVKAVEFWLYEATTLPTKWWRGEDNLATLLPNLICLELIRCRKLLHFPSLSKLLHLKTLKLTGLKKLEYIEDITHETVAFTFFPSLEYLQLEDMSDLKGWWKREDVNCNVWPPSFIKLDELYVNKCGKLTSFPTCPRLEKLTLVGVNEQLVTSLGKEEGLIKLREVSIDNPDYLKSFPTKSLTSLVIYRNNELESFSELDTIFKGCSSLKSLSIGCSDNLRSLNGGWWKHLTTLETLQLWYLPALRFSGRGRDTDNNDADDNDNDDDDGIPWRLLDRSLRSLLFSAVGVKILPKGMRYLTSLQNLQLNHCGNLECLPEWISCLSSLRSLCIEYCKKLRLLPVHVRDLTSLQVLQVLECPLVDAERFQDPDEDDRLNLQHISTVDVAADYASLLHLD</sequence>
<evidence type="ECO:0000259" key="7">
    <source>
        <dbReference type="Pfam" id="PF23559"/>
    </source>
</evidence>
<keyword evidence="2" id="KW-0547">Nucleotide-binding</keyword>
<dbReference type="InterPro" id="IPR032675">
    <property type="entry name" value="LRR_dom_sf"/>
</dbReference>
<dbReference type="SUPFAM" id="SSF52540">
    <property type="entry name" value="P-loop containing nucleoside triphosphate hydrolases"/>
    <property type="match status" value="1"/>
</dbReference>
<feature type="domain" description="Disease resistance protein winged helix" evidence="7">
    <location>
        <begin position="432"/>
        <end position="504"/>
    </location>
</feature>
<dbReference type="InterPro" id="IPR036388">
    <property type="entry name" value="WH-like_DNA-bd_sf"/>
</dbReference>
<evidence type="ECO:0000256" key="3">
    <source>
        <dbReference type="ARBA" id="ARBA00022821"/>
    </source>
</evidence>
<dbReference type="Gene3D" id="3.40.50.300">
    <property type="entry name" value="P-loop containing nucleotide triphosphate hydrolases"/>
    <property type="match status" value="1"/>
</dbReference>
<dbReference type="EMBL" id="JBDFQZ010000014">
    <property type="protein sequence ID" value="KAK9667019.1"/>
    <property type="molecule type" value="Genomic_DNA"/>
</dbReference>
<dbReference type="Gene3D" id="1.10.10.10">
    <property type="entry name" value="Winged helix-like DNA-binding domain superfamily/Winged helix DNA-binding domain"/>
    <property type="match status" value="1"/>
</dbReference>
<evidence type="ECO:0000313" key="9">
    <source>
        <dbReference type="EMBL" id="KAK9667019.1"/>
    </source>
</evidence>
<keyword evidence="10" id="KW-1185">Reference proteome</keyword>
<dbReference type="Pfam" id="PF18052">
    <property type="entry name" value="Rx_N"/>
    <property type="match status" value="1"/>
</dbReference>
<dbReference type="Pfam" id="PF00931">
    <property type="entry name" value="NB-ARC"/>
    <property type="match status" value="1"/>
</dbReference>
<dbReference type="InterPro" id="IPR058922">
    <property type="entry name" value="WHD_DRP"/>
</dbReference>
<evidence type="ECO:0000256" key="4">
    <source>
        <dbReference type="ARBA" id="ARBA00022840"/>
    </source>
</evidence>
<dbReference type="Pfam" id="PF23598">
    <property type="entry name" value="LRR_14"/>
    <property type="match status" value="1"/>
</dbReference>
<dbReference type="PANTHER" id="PTHR36766:SF35">
    <property type="entry name" value="DISEASE RESISTANCE PROTEIN RGA3"/>
    <property type="match status" value="1"/>
</dbReference>
<accession>A0AAW1GSR6</accession>
<gene>
    <name evidence="9" type="ORF">RND81_14G226800</name>
</gene>
<comment type="caution">
    <text evidence="9">The sequence shown here is derived from an EMBL/GenBank/DDBJ whole genome shotgun (WGS) entry which is preliminary data.</text>
</comment>
<reference evidence="9" key="1">
    <citation type="submission" date="2024-03" db="EMBL/GenBank/DDBJ databases">
        <title>WGS assembly of Saponaria officinalis var. Norfolk2.</title>
        <authorList>
            <person name="Jenkins J."/>
            <person name="Shu S."/>
            <person name="Grimwood J."/>
            <person name="Barry K."/>
            <person name="Goodstein D."/>
            <person name="Schmutz J."/>
            <person name="Leebens-Mack J."/>
            <person name="Osbourn A."/>
        </authorList>
    </citation>
    <scope>NUCLEOTIDE SEQUENCE [LARGE SCALE GENOMIC DNA]</scope>
    <source>
        <strain evidence="9">JIC</strain>
    </source>
</reference>
<dbReference type="AlphaFoldDB" id="A0AAW1GSR6"/>
<dbReference type="InterPro" id="IPR027417">
    <property type="entry name" value="P-loop_NTPase"/>
</dbReference>
<keyword evidence="1" id="KW-0677">Repeat</keyword>
<feature type="domain" description="Disease resistance N-terminal" evidence="6">
    <location>
        <begin position="11"/>
        <end position="94"/>
    </location>
</feature>
<dbReference type="Proteomes" id="UP001443914">
    <property type="component" value="Unassembled WGS sequence"/>
</dbReference>
<evidence type="ECO:0000313" key="10">
    <source>
        <dbReference type="Proteomes" id="UP001443914"/>
    </source>
</evidence>